<dbReference type="InterPro" id="IPR001466">
    <property type="entry name" value="Beta-lactam-related"/>
</dbReference>
<dbReference type="SUPFAM" id="SSF56601">
    <property type="entry name" value="beta-lactamase/transpeptidase-like"/>
    <property type="match status" value="1"/>
</dbReference>
<evidence type="ECO:0000259" key="2">
    <source>
        <dbReference type="Pfam" id="PF00144"/>
    </source>
</evidence>
<evidence type="ECO:0000256" key="1">
    <source>
        <dbReference type="SAM" id="Phobius"/>
    </source>
</evidence>
<evidence type="ECO:0000313" key="4">
    <source>
        <dbReference type="Proteomes" id="UP000537131"/>
    </source>
</evidence>
<keyword evidence="1" id="KW-0812">Transmembrane</keyword>
<gene>
    <name evidence="3" type="ORF">HBE96_13815</name>
</gene>
<comment type="caution">
    <text evidence="3">The sequence shown here is derived from an EMBL/GenBank/DDBJ whole genome shotgun (WGS) entry which is preliminary data.</text>
</comment>
<protein>
    <submittedName>
        <fullName evidence="3">Beta-lactamase family protein</fullName>
    </submittedName>
</protein>
<accession>A0A7Y0EHS9</accession>
<sequence>MKIKKSTERTFSFFMSLLMILSFVVNFNSTVYGDELENSNVDIKTTKNFNGPINEKEIELFSDKFFTQNMKKNNVPGAAIVVVKDGKVIFKKGYGYANIEKKVPIDPDKTVFRNGSVGKLFTAAAVMQLYEKGLINLDDNVNNYLKTFKVNNKFSKPVTFANIMTHSSGLDSGCEIGGASKSKLNQISYENYMKTHVPNVINEPGTITNYSNSGYNLLGYLIEKISGMSYENYMQKNIFDALNMKNSNVVSKVENMASGYNFENGSLNTVNYTGYEPSLGCGSINSTVIDMANFMIANLQNGKLGDNQILNESTSKLMQKQHFTNNTDLPGMAYGFIQNYKNNQKIIKHEGAVNGFITSMFLMPEHNLGFYVATNSLNPITFQFEDAFVNHYYPLKQNKLINPPSNFKEKTHEYAGTYREYHDVSKSYITKCFALFGDDYEVKIEDNKNGTLTMKGMSMEKVPFSTKLVQIKPMLFQRQDNLEYVAFRKDKSGHVTHLFSGNTPEESFEKTKWYENQKLNLCLLAGSLLIFAITSLVCFSKFIIRIIRRKTCQDSKLLILAKLSLKTSCFFNTLCTMGIFAVLIHVGYDMNFGLPNIFYALLSGLMATSILTIFNVVFTFIIWRKKHWALTKRGCYTVITIASVLFICFLNYWNMLGFKL</sequence>
<feature type="transmembrane region" description="Helical" evidence="1">
    <location>
        <begin position="565"/>
        <end position="585"/>
    </location>
</feature>
<proteinExistence type="predicted"/>
<dbReference type="PANTHER" id="PTHR46825:SF9">
    <property type="entry name" value="BETA-LACTAMASE-RELATED DOMAIN-CONTAINING PROTEIN"/>
    <property type="match status" value="1"/>
</dbReference>
<dbReference type="Proteomes" id="UP000537131">
    <property type="component" value="Unassembled WGS sequence"/>
</dbReference>
<dbReference type="InterPro" id="IPR012338">
    <property type="entry name" value="Beta-lactam/transpept-like"/>
</dbReference>
<reference evidence="3 4" key="1">
    <citation type="submission" date="2020-04" db="EMBL/GenBank/DDBJ databases">
        <authorList>
            <person name="Doyle D.A."/>
        </authorList>
    </citation>
    <scope>NUCLEOTIDE SEQUENCE [LARGE SCALE GENOMIC DNA]</scope>
    <source>
        <strain evidence="3 4">P21</strain>
    </source>
</reference>
<dbReference type="EMBL" id="JABBNI010000025">
    <property type="protein sequence ID" value="NMM63729.1"/>
    <property type="molecule type" value="Genomic_DNA"/>
</dbReference>
<keyword evidence="1" id="KW-1133">Transmembrane helix</keyword>
<dbReference type="Pfam" id="PF00144">
    <property type="entry name" value="Beta-lactamase"/>
    <property type="match status" value="1"/>
</dbReference>
<feature type="transmembrane region" description="Helical" evidence="1">
    <location>
        <begin position="523"/>
        <end position="544"/>
    </location>
</feature>
<feature type="transmembrane region" description="Helical" evidence="1">
    <location>
        <begin position="597"/>
        <end position="623"/>
    </location>
</feature>
<dbReference type="InterPro" id="IPR050491">
    <property type="entry name" value="AmpC-like"/>
</dbReference>
<keyword evidence="1" id="KW-0472">Membrane</keyword>
<dbReference type="AlphaFoldDB" id="A0A7Y0EHS9"/>
<keyword evidence="4" id="KW-1185">Reference proteome</keyword>
<evidence type="ECO:0000313" key="3">
    <source>
        <dbReference type="EMBL" id="NMM63729.1"/>
    </source>
</evidence>
<organism evidence="3 4">
    <name type="scientific">Clostridium muellerianum</name>
    <dbReference type="NCBI Taxonomy" id="2716538"/>
    <lineage>
        <taxon>Bacteria</taxon>
        <taxon>Bacillati</taxon>
        <taxon>Bacillota</taxon>
        <taxon>Clostridia</taxon>
        <taxon>Eubacteriales</taxon>
        <taxon>Clostridiaceae</taxon>
        <taxon>Clostridium</taxon>
    </lineage>
</organism>
<name>A0A7Y0EHS9_9CLOT</name>
<dbReference type="RefSeq" id="WP_169298313.1">
    <property type="nucleotide sequence ID" value="NZ_JABBNI010000025.1"/>
</dbReference>
<dbReference type="Gene3D" id="3.40.710.10">
    <property type="entry name" value="DD-peptidase/beta-lactamase superfamily"/>
    <property type="match status" value="1"/>
</dbReference>
<dbReference type="PANTHER" id="PTHR46825">
    <property type="entry name" value="D-ALANYL-D-ALANINE-CARBOXYPEPTIDASE/ENDOPEPTIDASE AMPH"/>
    <property type="match status" value="1"/>
</dbReference>
<reference evidence="3 4" key="2">
    <citation type="submission" date="2020-06" db="EMBL/GenBank/DDBJ databases">
        <title>Complete Genome Sequence of Clostridium muelleri sp. nov. P21T, an Acid-Alcohol Producing Acetogen Isolated from Old Hay.</title>
        <authorList>
            <person name="Duncan K.E."/>
            <person name="Tanner R.S."/>
        </authorList>
    </citation>
    <scope>NUCLEOTIDE SEQUENCE [LARGE SCALE GENOMIC DNA]</scope>
    <source>
        <strain evidence="3 4">P21</strain>
    </source>
</reference>
<feature type="transmembrane region" description="Helical" evidence="1">
    <location>
        <begin position="635"/>
        <end position="653"/>
    </location>
</feature>
<feature type="domain" description="Beta-lactamase-related" evidence="2">
    <location>
        <begin position="63"/>
        <end position="387"/>
    </location>
</feature>